<keyword evidence="6" id="KW-1185">Reference proteome</keyword>
<evidence type="ECO:0000259" key="4">
    <source>
        <dbReference type="PROSITE" id="PS50043"/>
    </source>
</evidence>
<dbReference type="SUPFAM" id="SSF46894">
    <property type="entry name" value="C-terminal effector domain of the bipartite response regulators"/>
    <property type="match status" value="1"/>
</dbReference>
<dbReference type="PRINTS" id="PR00038">
    <property type="entry name" value="HTHLUXR"/>
</dbReference>
<keyword evidence="1" id="KW-0805">Transcription regulation</keyword>
<protein>
    <submittedName>
        <fullName evidence="5">DNA-binding NarL/FixJ family response regulator</fullName>
    </submittedName>
</protein>
<organism evidence="5 6">
    <name type="scientific">Rudaeicoccus suwonensis</name>
    <dbReference type="NCBI Taxonomy" id="657409"/>
    <lineage>
        <taxon>Bacteria</taxon>
        <taxon>Bacillati</taxon>
        <taxon>Actinomycetota</taxon>
        <taxon>Actinomycetes</taxon>
        <taxon>Micrococcales</taxon>
        <taxon>Dermacoccaceae</taxon>
        <taxon>Rudaeicoccus</taxon>
    </lineage>
</organism>
<dbReference type="PANTHER" id="PTHR44688:SF16">
    <property type="entry name" value="DNA-BINDING TRANSCRIPTIONAL ACTIVATOR DEVR_DOSR"/>
    <property type="match status" value="1"/>
</dbReference>
<dbReference type="AlphaFoldDB" id="A0A561E3M7"/>
<evidence type="ECO:0000256" key="3">
    <source>
        <dbReference type="ARBA" id="ARBA00023163"/>
    </source>
</evidence>
<sequence>MRSLLELPEAATPQSATTGPVLVMSRHEIVRASLAAFLTNRCNAPTVVTSQWVQGRTTTVCAAVLLHVESPNDVRDLTARFGPAVVAAYTEKLTKELAKAGTSAGVRYFFDRTFPVDRVSAGLGALLDQRAEADRAAARPLATCELLDQLTLRQRQVLTLVASGMSNDTIAQTMFITVNTLKAHIRAAYAQIGVCSRVQAVRWGMQHGLGQLDPMVETQCGCEQKAEPSAS</sequence>
<dbReference type="GO" id="GO:0006355">
    <property type="term" value="P:regulation of DNA-templated transcription"/>
    <property type="evidence" value="ECO:0007669"/>
    <property type="project" value="InterPro"/>
</dbReference>
<evidence type="ECO:0000256" key="1">
    <source>
        <dbReference type="ARBA" id="ARBA00023015"/>
    </source>
</evidence>
<keyword evidence="3" id="KW-0804">Transcription</keyword>
<dbReference type="SMART" id="SM00421">
    <property type="entry name" value="HTH_LUXR"/>
    <property type="match status" value="1"/>
</dbReference>
<dbReference type="Proteomes" id="UP000318297">
    <property type="component" value="Unassembled WGS sequence"/>
</dbReference>
<dbReference type="InterPro" id="IPR036388">
    <property type="entry name" value="WH-like_DNA-bd_sf"/>
</dbReference>
<dbReference type="GO" id="GO:0003677">
    <property type="term" value="F:DNA binding"/>
    <property type="evidence" value="ECO:0007669"/>
    <property type="project" value="UniProtKB-KW"/>
</dbReference>
<dbReference type="InterPro" id="IPR016032">
    <property type="entry name" value="Sig_transdc_resp-reg_C-effctor"/>
</dbReference>
<dbReference type="PROSITE" id="PS50043">
    <property type="entry name" value="HTH_LUXR_2"/>
    <property type="match status" value="1"/>
</dbReference>
<gene>
    <name evidence="5" type="ORF">BKA23_2567</name>
</gene>
<comment type="caution">
    <text evidence="5">The sequence shown here is derived from an EMBL/GenBank/DDBJ whole genome shotgun (WGS) entry which is preliminary data.</text>
</comment>
<dbReference type="InterPro" id="IPR000792">
    <property type="entry name" value="Tscrpt_reg_LuxR_C"/>
</dbReference>
<dbReference type="Pfam" id="PF00196">
    <property type="entry name" value="GerE"/>
    <property type="match status" value="1"/>
</dbReference>
<proteinExistence type="predicted"/>
<keyword evidence="2 5" id="KW-0238">DNA-binding</keyword>
<evidence type="ECO:0000313" key="5">
    <source>
        <dbReference type="EMBL" id="TWE10214.1"/>
    </source>
</evidence>
<dbReference type="Gene3D" id="1.10.10.10">
    <property type="entry name" value="Winged helix-like DNA-binding domain superfamily/Winged helix DNA-binding domain"/>
    <property type="match status" value="1"/>
</dbReference>
<dbReference type="EMBL" id="VIVQ01000002">
    <property type="protein sequence ID" value="TWE10214.1"/>
    <property type="molecule type" value="Genomic_DNA"/>
</dbReference>
<evidence type="ECO:0000313" key="6">
    <source>
        <dbReference type="Proteomes" id="UP000318297"/>
    </source>
</evidence>
<reference evidence="5 6" key="1">
    <citation type="submission" date="2019-06" db="EMBL/GenBank/DDBJ databases">
        <title>Sequencing the genomes of 1000 actinobacteria strains.</title>
        <authorList>
            <person name="Klenk H.-P."/>
        </authorList>
    </citation>
    <scope>NUCLEOTIDE SEQUENCE [LARGE SCALE GENOMIC DNA]</scope>
    <source>
        <strain evidence="5 6">DSM 19560</strain>
    </source>
</reference>
<feature type="domain" description="HTH luxR-type" evidence="4">
    <location>
        <begin position="143"/>
        <end position="208"/>
    </location>
</feature>
<dbReference type="RefSeq" id="WP_170226509.1">
    <property type="nucleotide sequence ID" value="NZ_VIVQ01000002.1"/>
</dbReference>
<dbReference type="PANTHER" id="PTHR44688">
    <property type="entry name" value="DNA-BINDING TRANSCRIPTIONAL ACTIVATOR DEVR_DOSR"/>
    <property type="match status" value="1"/>
</dbReference>
<name>A0A561E3M7_9MICO</name>
<accession>A0A561E3M7</accession>
<evidence type="ECO:0000256" key="2">
    <source>
        <dbReference type="ARBA" id="ARBA00023125"/>
    </source>
</evidence>
<dbReference type="CDD" id="cd06170">
    <property type="entry name" value="LuxR_C_like"/>
    <property type="match status" value="1"/>
</dbReference>